<evidence type="ECO:0000313" key="15">
    <source>
        <dbReference type="Proteomes" id="UP000325440"/>
    </source>
</evidence>
<proteinExistence type="inferred from homology"/>
<comment type="similarity">
    <text evidence="2 12">Belongs to the amiloride-sensitive sodium channel (TC 1.A.6) family.</text>
</comment>
<keyword evidence="4 12" id="KW-0894">Sodium channel</keyword>
<keyword evidence="10 12" id="KW-0739">Sodium transport</keyword>
<evidence type="ECO:0000256" key="2">
    <source>
        <dbReference type="ARBA" id="ARBA00007193"/>
    </source>
</evidence>
<dbReference type="Gene3D" id="1.10.287.770">
    <property type="entry name" value="YojJ-like"/>
    <property type="match status" value="1"/>
</dbReference>
<evidence type="ECO:0000256" key="8">
    <source>
        <dbReference type="ARBA" id="ARBA00023065"/>
    </source>
</evidence>
<keyword evidence="9 13" id="KW-0472">Membrane</keyword>
<dbReference type="OrthoDB" id="8188903at2759"/>
<evidence type="ECO:0000256" key="13">
    <source>
        <dbReference type="SAM" id="Phobius"/>
    </source>
</evidence>
<protein>
    <submittedName>
        <fullName evidence="14">Epithelial sodium channel,Epithelial sodium channel, conserved site</fullName>
    </submittedName>
</protein>
<evidence type="ECO:0000256" key="10">
    <source>
        <dbReference type="ARBA" id="ARBA00023201"/>
    </source>
</evidence>
<keyword evidence="8 12" id="KW-0406">Ion transport</keyword>
<evidence type="ECO:0000256" key="6">
    <source>
        <dbReference type="ARBA" id="ARBA00022989"/>
    </source>
</evidence>
<evidence type="ECO:0000256" key="4">
    <source>
        <dbReference type="ARBA" id="ARBA00022461"/>
    </source>
</evidence>
<dbReference type="InterPro" id="IPR020903">
    <property type="entry name" value="ENaC_CS"/>
</dbReference>
<feature type="transmembrane region" description="Helical" evidence="13">
    <location>
        <begin position="408"/>
        <end position="435"/>
    </location>
</feature>
<keyword evidence="3 12" id="KW-0813">Transport</keyword>
<keyword evidence="15" id="KW-1185">Reference proteome</keyword>
<evidence type="ECO:0000256" key="3">
    <source>
        <dbReference type="ARBA" id="ARBA00022448"/>
    </source>
</evidence>
<gene>
    <name evidence="14" type="ORF">CINCED_3A008337</name>
</gene>
<dbReference type="GO" id="GO:0005886">
    <property type="term" value="C:plasma membrane"/>
    <property type="evidence" value="ECO:0007669"/>
    <property type="project" value="TreeGrafter"/>
</dbReference>
<name>A0A5E4M8E1_9HEMI</name>
<keyword evidence="7" id="KW-0915">Sodium</keyword>
<organism evidence="14 15">
    <name type="scientific">Cinara cedri</name>
    <dbReference type="NCBI Taxonomy" id="506608"/>
    <lineage>
        <taxon>Eukaryota</taxon>
        <taxon>Metazoa</taxon>
        <taxon>Ecdysozoa</taxon>
        <taxon>Arthropoda</taxon>
        <taxon>Hexapoda</taxon>
        <taxon>Insecta</taxon>
        <taxon>Pterygota</taxon>
        <taxon>Neoptera</taxon>
        <taxon>Paraneoptera</taxon>
        <taxon>Hemiptera</taxon>
        <taxon>Sternorrhyncha</taxon>
        <taxon>Aphidomorpha</taxon>
        <taxon>Aphidoidea</taxon>
        <taxon>Aphididae</taxon>
        <taxon>Lachninae</taxon>
        <taxon>Cinara</taxon>
    </lineage>
</organism>
<dbReference type="AlphaFoldDB" id="A0A5E4M8E1"/>
<comment type="subcellular location">
    <subcellularLocation>
        <location evidence="1">Membrane</location>
        <topology evidence="1">Multi-pass membrane protein</topology>
    </subcellularLocation>
</comment>
<evidence type="ECO:0000256" key="7">
    <source>
        <dbReference type="ARBA" id="ARBA00023053"/>
    </source>
</evidence>
<dbReference type="Pfam" id="PF00858">
    <property type="entry name" value="ASC"/>
    <property type="match status" value="1"/>
</dbReference>
<evidence type="ECO:0000313" key="14">
    <source>
        <dbReference type="EMBL" id="VVC28455.1"/>
    </source>
</evidence>
<dbReference type="PRINTS" id="PR01078">
    <property type="entry name" value="AMINACHANNEL"/>
</dbReference>
<evidence type="ECO:0000256" key="9">
    <source>
        <dbReference type="ARBA" id="ARBA00023136"/>
    </source>
</evidence>
<dbReference type="PROSITE" id="PS01206">
    <property type="entry name" value="ASC"/>
    <property type="match status" value="1"/>
</dbReference>
<dbReference type="GO" id="GO:0015280">
    <property type="term" value="F:ligand-gated sodium channel activity"/>
    <property type="evidence" value="ECO:0007669"/>
    <property type="project" value="TreeGrafter"/>
</dbReference>
<keyword evidence="5 12" id="KW-0812">Transmembrane</keyword>
<dbReference type="Gene3D" id="2.60.470.10">
    <property type="entry name" value="Acid-sensing ion channels like domains"/>
    <property type="match status" value="1"/>
</dbReference>
<dbReference type="PANTHER" id="PTHR11690">
    <property type="entry name" value="AMILORIDE-SENSITIVE SODIUM CHANNEL-RELATED"/>
    <property type="match status" value="1"/>
</dbReference>
<keyword evidence="6 13" id="KW-1133">Transmembrane helix</keyword>
<dbReference type="EMBL" id="CABPRJ010000481">
    <property type="protein sequence ID" value="VVC28455.1"/>
    <property type="molecule type" value="Genomic_DNA"/>
</dbReference>
<evidence type="ECO:0000256" key="11">
    <source>
        <dbReference type="ARBA" id="ARBA00023303"/>
    </source>
</evidence>
<evidence type="ECO:0000256" key="5">
    <source>
        <dbReference type="ARBA" id="ARBA00022692"/>
    </source>
</evidence>
<keyword evidence="11 12" id="KW-0407">Ion channel</keyword>
<dbReference type="Proteomes" id="UP000325440">
    <property type="component" value="Unassembled WGS sequence"/>
</dbReference>
<accession>A0A5E4M8E1</accession>
<sequence>MSRIWTYFSNSTVHGFNYIADERRHWTERLFWILTCFISAYATWQYLQATWYAYNHNAVSFVTDTTYLSWNTSFLSLSVCEQESPDKLYESAAKIYGDDRNPNIDFYLRDIAFYDGACYSCIAHCQKETLNCSTNYDTIIREVRAQCKDLIGNCSWNKKPFECCDQFLPVTTENGVCFIINSLHTTKRDGEKLKMISNRQLGPGRLTFTAYESIKLYIHSPEDIPYVNHPQEEKFLLSWGTSFFMRYQVKEIENDPLLKEVAITQRNCRFPDENNLHVYDIYSNSACIVNCRAEAILKKCNCTPHYLRISGTPICGVEGLSCVTEYSEMFRSLKTYDFNKLGLVCNCVPSCTEPEYNVLTLITDNGYFENQDDQDDQGSNYESIVDIRLDRLPNERLKRNVVRSRMDLIVSIGGTLGLFLGMSLLSIVEIIYYFIVWTHGKPQTINIKSEKSIQNINNLPFLH</sequence>
<dbReference type="InterPro" id="IPR001873">
    <property type="entry name" value="ENaC"/>
</dbReference>
<evidence type="ECO:0000256" key="1">
    <source>
        <dbReference type="ARBA" id="ARBA00004141"/>
    </source>
</evidence>
<feature type="transmembrane region" description="Helical" evidence="13">
    <location>
        <begin position="30"/>
        <end position="47"/>
    </location>
</feature>
<evidence type="ECO:0000256" key="12">
    <source>
        <dbReference type="RuleBase" id="RU000679"/>
    </source>
</evidence>
<dbReference type="PANTHER" id="PTHR11690:SF175">
    <property type="entry name" value="PICKPOCKET 13-RELATED"/>
    <property type="match status" value="1"/>
</dbReference>
<reference evidence="14 15" key="1">
    <citation type="submission" date="2019-08" db="EMBL/GenBank/DDBJ databases">
        <authorList>
            <person name="Alioto T."/>
            <person name="Alioto T."/>
            <person name="Gomez Garrido J."/>
        </authorList>
    </citation>
    <scope>NUCLEOTIDE SEQUENCE [LARGE SCALE GENOMIC DNA]</scope>
</reference>